<reference evidence="7" key="1">
    <citation type="journal article" date="2020" name="Nat. Commun.">
        <title>Genome assembly of wild tea tree DASZ reveals pedigree and selection history of tea varieties.</title>
        <authorList>
            <person name="Zhang W."/>
            <person name="Zhang Y."/>
            <person name="Qiu H."/>
            <person name="Guo Y."/>
            <person name="Wan H."/>
            <person name="Zhang X."/>
            <person name="Scossa F."/>
            <person name="Alseekh S."/>
            <person name="Zhang Q."/>
            <person name="Wang P."/>
            <person name="Xu L."/>
            <person name="Schmidt M.H."/>
            <person name="Jia X."/>
            <person name="Li D."/>
            <person name="Zhu A."/>
            <person name="Guo F."/>
            <person name="Chen W."/>
            <person name="Ni D."/>
            <person name="Usadel B."/>
            <person name="Fernie A.R."/>
            <person name="Wen W."/>
        </authorList>
    </citation>
    <scope>NUCLEOTIDE SEQUENCE [LARGE SCALE GENOMIC DNA]</scope>
    <source>
        <strain evidence="7">cv. G240</strain>
    </source>
</reference>
<evidence type="ECO:0000256" key="3">
    <source>
        <dbReference type="ARBA" id="ARBA00012618"/>
    </source>
</evidence>
<accession>A0A7J7HKL8</accession>
<comment type="catalytic activity">
    <reaction evidence="5">
        <text>(6R)-5,10-methylene-5,6,7,8-tetrahydrofolate + 3-methyl-2-oxobutanoate + H2O = 2-dehydropantoate + (6S)-5,6,7,8-tetrahydrofolate</text>
        <dbReference type="Rhea" id="RHEA:11824"/>
        <dbReference type="ChEBI" id="CHEBI:11561"/>
        <dbReference type="ChEBI" id="CHEBI:11851"/>
        <dbReference type="ChEBI" id="CHEBI:15377"/>
        <dbReference type="ChEBI" id="CHEBI:15636"/>
        <dbReference type="ChEBI" id="CHEBI:57453"/>
        <dbReference type="EC" id="2.1.2.11"/>
    </reaction>
</comment>
<dbReference type="GO" id="GO:0015940">
    <property type="term" value="P:pantothenate biosynthetic process"/>
    <property type="evidence" value="ECO:0007669"/>
    <property type="project" value="UniProtKB-UniPathway"/>
</dbReference>
<evidence type="ECO:0000256" key="5">
    <source>
        <dbReference type="ARBA" id="ARBA00049172"/>
    </source>
</evidence>
<comment type="caution">
    <text evidence="6">The sequence shown here is derived from an EMBL/GenBank/DDBJ whole genome shotgun (WGS) entry which is preliminary data.</text>
</comment>
<proteinExistence type="inferred from homology"/>
<dbReference type="PANTHER" id="PTHR20881">
    <property type="entry name" value="3-METHYL-2-OXOBUTANOATE HYDROXYMETHYLTRANSFERASE"/>
    <property type="match status" value="1"/>
</dbReference>
<evidence type="ECO:0000256" key="4">
    <source>
        <dbReference type="ARBA" id="ARBA00022679"/>
    </source>
</evidence>
<evidence type="ECO:0000256" key="2">
    <source>
        <dbReference type="ARBA" id="ARBA00008676"/>
    </source>
</evidence>
<evidence type="ECO:0000313" key="7">
    <source>
        <dbReference type="Proteomes" id="UP000593564"/>
    </source>
</evidence>
<dbReference type="SUPFAM" id="SSF51621">
    <property type="entry name" value="Phosphoenolpyruvate/pyruvate domain"/>
    <property type="match status" value="1"/>
</dbReference>
<dbReference type="Proteomes" id="UP000593564">
    <property type="component" value="Unassembled WGS sequence"/>
</dbReference>
<dbReference type="GO" id="GO:0003864">
    <property type="term" value="F:3-methyl-2-oxobutanoate hydroxymethyltransferase activity"/>
    <property type="evidence" value="ECO:0007669"/>
    <property type="project" value="UniProtKB-EC"/>
</dbReference>
<dbReference type="Gene3D" id="3.20.20.60">
    <property type="entry name" value="Phosphoenolpyruvate-binding domains"/>
    <property type="match status" value="1"/>
</dbReference>
<keyword evidence="4" id="KW-0808">Transferase</keyword>
<gene>
    <name evidence="6" type="ORF">HYC85_010430</name>
</gene>
<keyword evidence="7" id="KW-1185">Reference proteome</keyword>
<dbReference type="InterPro" id="IPR015813">
    <property type="entry name" value="Pyrv/PenolPyrv_kinase-like_dom"/>
</dbReference>
<protein>
    <recommendedName>
        <fullName evidence="3">3-methyl-2-oxobutanoate hydroxymethyltransferase</fullName>
        <ecNumber evidence="3">2.1.2.11</ecNumber>
    </recommendedName>
</protein>
<evidence type="ECO:0000256" key="1">
    <source>
        <dbReference type="ARBA" id="ARBA00005033"/>
    </source>
</evidence>
<dbReference type="UniPathway" id="UPA00028">
    <property type="reaction ID" value="UER00003"/>
</dbReference>
<comment type="similarity">
    <text evidence="2">Belongs to the PanB family.</text>
</comment>
<organism evidence="6 7">
    <name type="scientific">Camellia sinensis</name>
    <name type="common">Tea plant</name>
    <name type="synonym">Thea sinensis</name>
    <dbReference type="NCBI Taxonomy" id="4442"/>
    <lineage>
        <taxon>Eukaryota</taxon>
        <taxon>Viridiplantae</taxon>
        <taxon>Streptophyta</taxon>
        <taxon>Embryophyta</taxon>
        <taxon>Tracheophyta</taxon>
        <taxon>Spermatophyta</taxon>
        <taxon>Magnoliopsida</taxon>
        <taxon>eudicotyledons</taxon>
        <taxon>Gunneridae</taxon>
        <taxon>Pentapetalae</taxon>
        <taxon>asterids</taxon>
        <taxon>Ericales</taxon>
        <taxon>Theaceae</taxon>
        <taxon>Camellia</taxon>
    </lineage>
</organism>
<dbReference type="GO" id="GO:0000287">
    <property type="term" value="F:magnesium ion binding"/>
    <property type="evidence" value="ECO:0007669"/>
    <property type="project" value="TreeGrafter"/>
</dbReference>
<dbReference type="EC" id="2.1.2.11" evidence="3"/>
<evidence type="ECO:0000313" key="6">
    <source>
        <dbReference type="EMBL" id="KAF5952486.1"/>
    </source>
</evidence>
<reference evidence="6 7" key="2">
    <citation type="submission" date="2020-07" db="EMBL/GenBank/DDBJ databases">
        <title>Genome assembly of wild tea tree DASZ reveals pedigree and selection history of tea varieties.</title>
        <authorList>
            <person name="Zhang W."/>
        </authorList>
    </citation>
    <scope>NUCLEOTIDE SEQUENCE [LARGE SCALE GENOMIC DNA]</scope>
    <source>
        <strain evidence="7">cv. G240</strain>
        <tissue evidence="6">Leaf</tissue>
    </source>
</reference>
<dbReference type="InterPro" id="IPR040442">
    <property type="entry name" value="Pyrv_kinase-like_dom_sf"/>
</dbReference>
<sequence>MIHSAYDPDNPVIEQQRVATVQGLSRTGSLRLAVALIERDGDRNLVMSGCIRTGILIGRRFNRSNRLVVEFAMALQEAGCLYVVLKCVLAPVAATTAVAATSALRIPTIGIGAGSFCSGQVD</sequence>
<dbReference type="InterPro" id="IPR003700">
    <property type="entry name" value="Pantoate_hydroxy_MeTrfase"/>
</dbReference>
<dbReference type="AlphaFoldDB" id="A0A7J7HKL8"/>
<dbReference type="GO" id="GO:0005739">
    <property type="term" value="C:mitochondrion"/>
    <property type="evidence" value="ECO:0007669"/>
    <property type="project" value="TreeGrafter"/>
</dbReference>
<name>A0A7J7HKL8_CAMSI</name>
<dbReference type="PANTHER" id="PTHR20881:SF0">
    <property type="entry name" value="3-METHYL-2-OXOBUTANOATE HYDROXYMETHYLTRANSFERASE"/>
    <property type="match status" value="1"/>
</dbReference>
<comment type="pathway">
    <text evidence="1">Cofactor biosynthesis; (R)-pantothenate biosynthesis; (R)-pantoate from 3-methyl-2-oxobutanoate: step 1/2.</text>
</comment>
<dbReference type="EMBL" id="JACBKZ010000004">
    <property type="protein sequence ID" value="KAF5952486.1"/>
    <property type="molecule type" value="Genomic_DNA"/>
</dbReference>
<dbReference type="Pfam" id="PF02548">
    <property type="entry name" value="Pantoate_transf"/>
    <property type="match status" value="1"/>
</dbReference>